<dbReference type="GO" id="GO:0051539">
    <property type="term" value="F:4 iron, 4 sulfur cluster binding"/>
    <property type="evidence" value="ECO:0007669"/>
    <property type="project" value="UniProtKB-KW"/>
</dbReference>
<keyword evidence="1" id="KW-0813">Transport</keyword>
<proteinExistence type="predicted"/>
<keyword evidence="3" id="KW-0479">Metal-binding</keyword>
<evidence type="ECO:0000256" key="5">
    <source>
        <dbReference type="ARBA" id="ARBA00023004"/>
    </source>
</evidence>
<dbReference type="Pfam" id="PF12801">
    <property type="entry name" value="Fer4_5"/>
    <property type="match status" value="2"/>
</dbReference>
<comment type="caution">
    <text evidence="9">The sequence shown here is derived from an EMBL/GenBank/DDBJ whole genome shotgun (WGS) entry which is preliminary data.</text>
</comment>
<reference evidence="9" key="2">
    <citation type="journal article" date="2021" name="PeerJ">
        <title>Extensive microbial diversity within the chicken gut microbiome revealed by metagenomics and culture.</title>
        <authorList>
            <person name="Gilroy R."/>
            <person name="Ravi A."/>
            <person name="Getino M."/>
            <person name="Pursley I."/>
            <person name="Horton D.L."/>
            <person name="Alikhan N.F."/>
            <person name="Baker D."/>
            <person name="Gharbi K."/>
            <person name="Hall N."/>
            <person name="Watson M."/>
            <person name="Adriaenssens E.M."/>
            <person name="Foster-Nyarko E."/>
            <person name="Jarju S."/>
            <person name="Secka A."/>
            <person name="Antonio M."/>
            <person name="Oren A."/>
            <person name="Chaudhuri R.R."/>
            <person name="La Ragione R."/>
            <person name="Hildebrand F."/>
            <person name="Pallen M.J."/>
        </authorList>
    </citation>
    <scope>NUCLEOTIDE SEQUENCE</scope>
    <source>
        <strain evidence="9">CHK160-1198</strain>
    </source>
</reference>
<dbReference type="PANTHER" id="PTHR30176">
    <property type="entry name" value="FERREDOXIN-TYPE PROTEIN NAPH"/>
    <property type="match status" value="1"/>
</dbReference>
<reference evidence="9" key="1">
    <citation type="submission" date="2020-10" db="EMBL/GenBank/DDBJ databases">
        <authorList>
            <person name="Gilroy R."/>
        </authorList>
    </citation>
    <scope>NUCLEOTIDE SEQUENCE</scope>
    <source>
        <strain evidence="9">CHK160-1198</strain>
    </source>
</reference>
<dbReference type="InterPro" id="IPR017900">
    <property type="entry name" value="4Fe4S_Fe_S_CS"/>
</dbReference>
<feature type="transmembrane region" description="Helical" evidence="7">
    <location>
        <begin position="162"/>
        <end position="183"/>
    </location>
</feature>
<feature type="transmembrane region" description="Helical" evidence="7">
    <location>
        <begin position="62"/>
        <end position="83"/>
    </location>
</feature>
<evidence type="ECO:0000256" key="2">
    <source>
        <dbReference type="ARBA" id="ARBA00022485"/>
    </source>
</evidence>
<dbReference type="GO" id="GO:0046872">
    <property type="term" value="F:metal ion binding"/>
    <property type="evidence" value="ECO:0007669"/>
    <property type="project" value="UniProtKB-KW"/>
</dbReference>
<dbReference type="PROSITE" id="PS51379">
    <property type="entry name" value="4FE4S_FER_2"/>
    <property type="match status" value="2"/>
</dbReference>
<organism evidence="9 10">
    <name type="scientific">Candidatus Avacidaminococcus intestinavium</name>
    <dbReference type="NCBI Taxonomy" id="2840684"/>
    <lineage>
        <taxon>Bacteria</taxon>
        <taxon>Bacillati</taxon>
        <taxon>Bacillota</taxon>
        <taxon>Negativicutes</taxon>
        <taxon>Acidaminococcales</taxon>
        <taxon>Acidaminococcaceae</taxon>
        <taxon>Acidaminococcaceae incertae sedis</taxon>
        <taxon>Candidatus Avacidaminococcus</taxon>
    </lineage>
</organism>
<dbReference type="PROSITE" id="PS00198">
    <property type="entry name" value="4FE4S_FER_1"/>
    <property type="match status" value="2"/>
</dbReference>
<evidence type="ECO:0000313" key="9">
    <source>
        <dbReference type="EMBL" id="HIU63494.1"/>
    </source>
</evidence>
<evidence type="ECO:0000256" key="6">
    <source>
        <dbReference type="ARBA" id="ARBA00023014"/>
    </source>
</evidence>
<dbReference type="InterPro" id="IPR051684">
    <property type="entry name" value="Electron_Trans/Redox"/>
</dbReference>
<dbReference type="Pfam" id="PF12838">
    <property type="entry name" value="Fer4_7"/>
    <property type="match status" value="1"/>
</dbReference>
<dbReference type="Proteomes" id="UP000824099">
    <property type="component" value="Unassembled WGS sequence"/>
</dbReference>
<feature type="domain" description="4Fe-4S ferredoxin-type" evidence="8">
    <location>
        <begin position="246"/>
        <end position="273"/>
    </location>
</feature>
<keyword evidence="6" id="KW-0411">Iron-sulfur</keyword>
<evidence type="ECO:0000256" key="1">
    <source>
        <dbReference type="ARBA" id="ARBA00022448"/>
    </source>
</evidence>
<dbReference type="EMBL" id="DVNI01000005">
    <property type="protein sequence ID" value="HIU63494.1"/>
    <property type="molecule type" value="Genomic_DNA"/>
</dbReference>
<keyword evidence="5" id="KW-0408">Iron</keyword>
<dbReference type="GO" id="GO:0005886">
    <property type="term" value="C:plasma membrane"/>
    <property type="evidence" value="ECO:0007669"/>
    <property type="project" value="TreeGrafter"/>
</dbReference>
<evidence type="ECO:0000313" key="10">
    <source>
        <dbReference type="Proteomes" id="UP000824099"/>
    </source>
</evidence>
<evidence type="ECO:0000256" key="7">
    <source>
        <dbReference type="SAM" id="Phobius"/>
    </source>
</evidence>
<protein>
    <submittedName>
        <fullName evidence="9">4Fe-4S binding protein</fullName>
    </submittedName>
</protein>
<keyword evidence="7" id="KW-0472">Membrane</keyword>
<feature type="transmembrane region" description="Helical" evidence="7">
    <location>
        <begin position="12"/>
        <end position="32"/>
    </location>
</feature>
<keyword evidence="2" id="KW-0004">4Fe-4S</keyword>
<accession>A0A9D1MNZ1</accession>
<evidence type="ECO:0000256" key="3">
    <source>
        <dbReference type="ARBA" id="ARBA00022723"/>
    </source>
</evidence>
<dbReference type="SUPFAM" id="SSF54862">
    <property type="entry name" value="4Fe-4S ferredoxins"/>
    <property type="match status" value="1"/>
</dbReference>
<evidence type="ECO:0000256" key="4">
    <source>
        <dbReference type="ARBA" id="ARBA00022982"/>
    </source>
</evidence>
<feature type="domain" description="4Fe-4S ferredoxin-type" evidence="8">
    <location>
        <begin position="215"/>
        <end position="244"/>
    </location>
</feature>
<dbReference type="Gene3D" id="3.30.70.20">
    <property type="match status" value="1"/>
</dbReference>
<keyword evidence="4" id="KW-0249">Electron transport</keyword>
<keyword evidence="7" id="KW-0812">Transmembrane</keyword>
<evidence type="ECO:0000259" key="8">
    <source>
        <dbReference type="PROSITE" id="PS51379"/>
    </source>
</evidence>
<dbReference type="PANTHER" id="PTHR30176:SF3">
    <property type="entry name" value="FERREDOXIN-TYPE PROTEIN NAPH"/>
    <property type="match status" value="1"/>
</dbReference>
<feature type="transmembrane region" description="Helical" evidence="7">
    <location>
        <begin position="124"/>
        <end position="150"/>
    </location>
</feature>
<name>A0A9D1MNZ1_9FIRM</name>
<dbReference type="InterPro" id="IPR017896">
    <property type="entry name" value="4Fe4S_Fe-S-bd"/>
</dbReference>
<sequence>MKIARAEYLRVLGYLSGFILFFAPFALFQKGLAMLLGLPELPYTIHNLCFRIPIEHLLSGRFFAMGTIALVGTIILLLTALIFGPLFCGFLCPAGAVPEYLSRLVPCKYKINWSKYLPVSALRYGFLFGFMLAPFTGGLIACAYCNFYVFDLLFNYSAFGYIVAYSSSLLLTMLFWLVFFGLFTQGGRGFCLFFCPVGAVQNLTHYLGSFLPFTKQLFVRQSTCIKCNLCVKACPMTALKLEDSTLVHDRHICILCMECVKVCPTKSINYGCNRKKDD</sequence>
<dbReference type="AlphaFoldDB" id="A0A9D1MNZ1"/>
<keyword evidence="7" id="KW-1133">Transmembrane helix</keyword>
<gene>
    <name evidence="9" type="ORF">IAB06_00425</name>
</gene>